<dbReference type="RefSeq" id="WP_091664697.1">
    <property type="nucleotide sequence ID" value="NZ_LT594323.1"/>
</dbReference>
<reference evidence="2" key="1">
    <citation type="submission" date="2016-06" db="EMBL/GenBank/DDBJ databases">
        <authorList>
            <person name="Varghese N."/>
            <person name="Submissions Spin"/>
        </authorList>
    </citation>
    <scope>NUCLEOTIDE SEQUENCE [LARGE SCALE GENOMIC DNA]</scope>
    <source>
        <strain evidence="2">DSM 44815</strain>
    </source>
</reference>
<sequence length="152" mass="16783">MDIDALLPRTRTPRDYLDLVADPRIDEDGLHRLARGPHPFVRLAVAEDSRTRTATLTELLAGEFGPWDRNRLLRLVAQHPRADRAVLLRVVAQVEALLRRTGTRPYAAVIALAGRPELAPHEVSVLTGLPGASRRLRRGVRQALAGRACAPD</sequence>
<dbReference type="AlphaFoldDB" id="A0A1A8ZPH6"/>
<evidence type="ECO:0000313" key="1">
    <source>
        <dbReference type="EMBL" id="SBT45725.1"/>
    </source>
</evidence>
<dbReference type="OrthoDB" id="3873987at2"/>
<organism evidence="1 2">
    <name type="scientific">Micromonospora auratinigra</name>
    <dbReference type="NCBI Taxonomy" id="261654"/>
    <lineage>
        <taxon>Bacteria</taxon>
        <taxon>Bacillati</taxon>
        <taxon>Actinomycetota</taxon>
        <taxon>Actinomycetes</taxon>
        <taxon>Micromonosporales</taxon>
        <taxon>Micromonosporaceae</taxon>
        <taxon>Micromonospora</taxon>
    </lineage>
</organism>
<name>A0A1A8ZPH6_9ACTN</name>
<dbReference type="PATRIC" id="fig|261654.4.peg.3175"/>
<proteinExistence type="predicted"/>
<evidence type="ECO:0000313" key="2">
    <source>
        <dbReference type="Proteomes" id="UP000199385"/>
    </source>
</evidence>
<accession>A0A1A8ZPH6</accession>
<protein>
    <submittedName>
        <fullName evidence="1">Uncharacterized protein</fullName>
    </submittedName>
</protein>
<gene>
    <name evidence="1" type="ORF">GA0070611_3123</name>
</gene>
<dbReference type="Proteomes" id="UP000199385">
    <property type="component" value="Chromosome I"/>
</dbReference>
<keyword evidence="2" id="KW-1185">Reference proteome</keyword>
<dbReference type="EMBL" id="LT594323">
    <property type="protein sequence ID" value="SBT45725.1"/>
    <property type="molecule type" value="Genomic_DNA"/>
</dbReference>